<dbReference type="EMBL" id="LR746281">
    <property type="protein sequence ID" value="CAA7410479.1"/>
    <property type="molecule type" value="Genomic_DNA"/>
</dbReference>
<evidence type="ECO:0000313" key="3">
    <source>
        <dbReference type="Proteomes" id="UP000663760"/>
    </source>
</evidence>
<organism evidence="2 3">
    <name type="scientific">Spirodela intermedia</name>
    <name type="common">Intermediate duckweed</name>
    <dbReference type="NCBI Taxonomy" id="51605"/>
    <lineage>
        <taxon>Eukaryota</taxon>
        <taxon>Viridiplantae</taxon>
        <taxon>Streptophyta</taxon>
        <taxon>Embryophyta</taxon>
        <taxon>Tracheophyta</taxon>
        <taxon>Spermatophyta</taxon>
        <taxon>Magnoliopsida</taxon>
        <taxon>Liliopsida</taxon>
        <taxon>Araceae</taxon>
        <taxon>Lemnoideae</taxon>
        <taxon>Spirodela</taxon>
    </lineage>
</organism>
<sequence>MGRRAPARDEVVLLGPCGDCILTVRRKCLRARLYILPSFKKLIPDRGRIWDFKFSGSMM</sequence>
<dbReference type="EMBL" id="LR746281">
    <property type="protein sequence ID" value="CAA7410478.1"/>
    <property type="molecule type" value="Genomic_DNA"/>
</dbReference>
<gene>
    <name evidence="1" type="ORF">SI8410_18021156</name>
    <name evidence="2" type="ORF">SI8410_18021157</name>
</gene>
<accession>A0A7I8LKL5</accession>
<reference evidence="2" key="1">
    <citation type="submission" date="2020-02" db="EMBL/GenBank/DDBJ databases">
        <authorList>
            <person name="Scholz U."/>
            <person name="Mascher M."/>
            <person name="Fiebig A."/>
        </authorList>
    </citation>
    <scope>NUCLEOTIDE SEQUENCE</scope>
</reference>
<evidence type="ECO:0000313" key="1">
    <source>
        <dbReference type="EMBL" id="CAA7410478.1"/>
    </source>
</evidence>
<dbReference type="Proteomes" id="UP000663760">
    <property type="component" value="Chromosome 18"/>
</dbReference>
<proteinExistence type="predicted"/>
<evidence type="ECO:0000313" key="2">
    <source>
        <dbReference type="EMBL" id="CAA7410479.1"/>
    </source>
</evidence>
<protein>
    <submittedName>
        <fullName evidence="2">Uncharacterized protein</fullName>
    </submittedName>
</protein>
<name>A0A7I8LKL5_SPIIN</name>
<keyword evidence="3" id="KW-1185">Reference proteome</keyword>
<dbReference type="AlphaFoldDB" id="A0A7I8LKL5"/>